<evidence type="ECO:0000313" key="9">
    <source>
        <dbReference type="Proteomes" id="UP000823674"/>
    </source>
</evidence>
<reference evidence="8 9" key="1">
    <citation type="submission" date="2021-03" db="EMBL/GenBank/DDBJ databases">
        <authorList>
            <person name="King G.J."/>
            <person name="Bancroft I."/>
            <person name="Baten A."/>
            <person name="Bloomfield J."/>
            <person name="Borpatragohain P."/>
            <person name="He Z."/>
            <person name="Irish N."/>
            <person name="Irwin J."/>
            <person name="Liu K."/>
            <person name="Mauleon R.P."/>
            <person name="Moore J."/>
            <person name="Morris R."/>
            <person name="Ostergaard L."/>
            <person name="Wang B."/>
            <person name="Wells R."/>
        </authorList>
    </citation>
    <scope>NUCLEOTIDE SEQUENCE [LARGE SCALE GENOMIC DNA]</scope>
    <source>
        <strain evidence="8">R-o-18</strain>
        <tissue evidence="8">Leaf</tissue>
    </source>
</reference>
<dbReference type="PANTHER" id="PTHR31451:SF65">
    <property type="entry name" value="MANNAN ENDO-1,4-BETA-MANNOSIDASE"/>
    <property type="match status" value="1"/>
</dbReference>
<comment type="similarity">
    <text evidence="2">Belongs to the glycosyl hydrolase 5 (cellulase A) family.</text>
</comment>
<dbReference type="SUPFAM" id="SSF51445">
    <property type="entry name" value="(Trans)glycosidases"/>
    <property type="match status" value="1"/>
</dbReference>
<protein>
    <recommendedName>
        <fullName evidence="3">mannan endo-1,4-beta-mannosidase</fullName>
        <ecNumber evidence="3">3.2.1.78</ecNumber>
    </recommendedName>
</protein>
<keyword evidence="9" id="KW-1185">Reference proteome</keyword>
<proteinExistence type="inferred from homology"/>
<organism evidence="8 9">
    <name type="scientific">Brassica rapa subsp. trilocularis</name>
    <dbReference type="NCBI Taxonomy" id="1813537"/>
    <lineage>
        <taxon>Eukaryota</taxon>
        <taxon>Viridiplantae</taxon>
        <taxon>Streptophyta</taxon>
        <taxon>Embryophyta</taxon>
        <taxon>Tracheophyta</taxon>
        <taxon>Spermatophyta</taxon>
        <taxon>Magnoliopsida</taxon>
        <taxon>eudicotyledons</taxon>
        <taxon>Gunneridae</taxon>
        <taxon>Pentapetalae</taxon>
        <taxon>rosids</taxon>
        <taxon>malvids</taxon>
        <taxon>Brassicales</taxon>
        <taxon>Brassicaceae</taxon>
        <taxon>Brassiceae</taxon>
        <taxon>Brassica</taxon>
    </lineage>
</organism>
<feature type="region of interest" description="Disordered" evidence="6">
    <location>
        <begin position="164"/>
        <end position="194"/>
    </location>
</feature>
<dbReference type="InterPro" id="IPR045053">
    <property type="entry name" value="MAN-like"/>
</dbReference>
<sequence length="832" mass="94854">MPWKHYITFNTPSFLHGYESADINKGECGIVYSCLTLALALLSRFLPGPVTVVNENCNFMDTKRASKAMPDDAEPPSKEKINELIENGLLLKKSDMIEDNRMEHDILRGEVAHAKSFVKPCSKSKVSADQRERLTISLVERLDQSSDRIRQSRRTMMETKDLVVERKHQQQQQQTQTQLSEHKANDRNNKVNGSTTTEAEAALVVAKRPDSGDQEGSVIHLLANHFLVKFDKIDHYDNSFSGAVPAFDGRKNIYSYLEFQEDRFEFFANLPIPSCNTLIKCGDLREKLPQKKIDKLLRVNMRLVSNSPSLMGRHRKRKVQTWLLCLENTCMLLMYSKPPAERLQKLRMSIPLIAHKNATFKFGIGTKKKLARVQGIVKYLKLIGGGRRGNMGPVIPILGFLTCAAFMYLSLGFRGGEPEVGFVSRNGTQFVLDGKALYVNGWNSYWFMDHAVNDHSRHRVGAMLQAGSKMGLTVCRTWAFNDGGYNALQISPGRFDERVFKRLGMVELILLIENRALERICTCLFCLGSCGQALDHVIAEAKTHGVRLLLSLVNNLQAYGGKTQYVNWAWQEGVGLSSSNDSFFFDPSIRRYFKNYLTVLLTRKNSITGIEYRNDPTIFAWELINEPRCFTDISGDTLQDWINEMTAFIKSIDNKHLLTVGLEGFYGPKSPKRLTVNPERWASELGSDFVRNSESPNIDFASGFEDKVKFVVKWMLSHIEDGDQELKKPVLFTEFGLSNLNKDYEPSQRDRFYRTIFDLVYKSAKRKRSGAGTLVWQFLIQGMEGFNDDFGIVPWEKKSIQRLMTEQSCRLARVTGRHLQDKKSREICSHRP</sequence>
<accession>A0ABQ7KWF5</accession>
<comment type="caution">
    <text evidence="8">The sequence shown here is derived from an EMBL/GenBank/DDBJ whole genome shotgun (WGS) entry which is preliminary data.</text>
</comment>
<keyword evidence="5" id="KW-0326">Glycosidase</keyword>
<evidence type="ECO:0000256" key="5">
    <source>
        <dbReference type="ARBA" id="ARBA00023295"/>
    </source>
</evidence>
<keyword evidence="4" id="KW-0378">Hydrolase</keyword>
<dbReference type="EMBL" id="JADBGQ010000009">
    <property type="protein sequence ID" value="KAG5377669.1"/>
    <property type="molecule type" value="Genomic_DNA"/>
</dbReference>
<evidence type="ECO:0000256" key="3">
    <source>
        <dbReference type="ARBA" id="ARBA00012706"/>
    </source>
</evidence>
<evidence type="ECO:0000256" key="1">
    <source>
        <dbReference type="ARBA" id="ARBA00001678"/>
    </source>
</evidence>
<dbReference type="InterPro" id="IPR017853">
    <property type="entry name" value="GH"/>
</dbReference>
<evidence type="ECO:0000259" key="7">
    <source>
        <dbReference type="Pfam" id="PF26410"/>
    </source>
</evidence>
<feature type="domain" description="Glycoside hydrolase family 5" evidence="7">
    <location>
        <begin position="533"/>
        <end position="778"/>
    </location>
</feature>
<dbReference type="PANTHER" id="PTHR31451">
    <property type="match status" value="1"/>
</dbReference>
<dbReference type="Pfam" id="PF26410">
    <property type="entry name" value="GH5_mannosidase"/>
    <property type="match status" value="1"/>
</dbReference>
<gene>
    <name evidence="8" type="primary">A07p000160.1_BraROA</name>
    <name evidence="8" type="ORF">IGI04_025511</name>
</gene>
<dbReference type="Gene3D" id="3.20.20.80">
    <property type="entry name" value="Glycosidases"/>
    <property type="match status" value="1"/>
</dbReference>
<dbReference type="EC" id="3.2.1.78" evidence="3"/>
<comment type="catalytic activity">
    <reaction evidence="1">
        <text>Random hydrolysis of (1-&gt;4)-beta-D-mannosidic linkages in mannans, galactomannans and glucomannans.</text>
        <dbReference type="EC" id="3.2.1.78"/>
    </reaction>
</comment>
<evidence type="ECO:0000256" key="6">
    <source>
        <dbReference type="SAM" id="MobiDB-lite"/>
    </source>
</evidence>
<evidence type="ECO:0000256" key="4">
    <source>
        <dbReference type="ARBA" id="ARBA00022801"/>
    </source>
</evidence>
<evidence type="ECO:0000256" key="2">
    <source>
        <dbReference type="ARBA" id="ARBA00005641"/>
    </source>
</evidence>
<feature type="compositionally biased region" description="Basic and acidic residues" evidence="6">
    <location>
        <begin position="180"/>
        <end position="189"/>
    </location>
</feature>
<evidence type="ECO:0000313" key="8">
    <source>
        <dbReference type="EMBL" id="KAG5377669.1"/>
    </source>
</evidence>
<name>A0ABQ7KWF5_BRACM</name>
<dbReference type="InterPro" id="IPR001547">
    <property type="entry name" value="Glyco_hydro_5"/>
</dbReference>
<dbReference type="Proteomes" id="UP000823674">
    <property type="component" value="Chromosome A07"/>
</dbReference>